<dbReference type="SUPFAM" id="SSF56672">
    <property type="entry name" value="DNA/RNA polymerases"/>
    <property type="match status" value="1"/>
</dbReference>
<keyword evidence="2" id="KW-0808">Transferase</keyword>
<dbReference type="EMBL" id="BLWB01000013">
    <property type="protein sequence ID" value="GFM95129.1"/>
    <property type="molecule type" value="Genomic_RNA"/>
</dbReference>
<dbReference type="AlphaFoldDB" id="A0A6L2ZJD4"/>
<evidence type="ECO:0000259" key="1">
    <source>
        <dbReference type="PROSITE" id="PS50507"/>
    </source>
</evidence>
<gene>
    <name evidence="2" type="ORF">MMARV_C013P3</name>
</gene>
<dbReference type="InterPro" id="IPR002166">
    <property type="entry name" value="RNA_pol_HCV"/>
</dbReference>
<dbReference type="PROSITE" id="PS50507">
    <property type="entry name" value="RDRP_SSRNA_POS"/>
    <property type="match status" value="1"/>
</dbReference>
<reference evidence="2" key="1">
    <citation type="submission" date="2020-05" db="EMBL/GenBank/DDBJ databases">
        <title>Diverged and active partitiviruses in Lichen.</title>
        <authorList>
            <person name="Urayama S."/>
            <person name="Doi N."/>
            <person name="Kondo F."/>
            <person name="Chiba Y."/>
            <person name="Takaki Y."/>
            <person name="Hirai M."/>
            <person name="Minegishi Y."/>
            <person name="Hagiwara D."/>
            <person name="Nunoura T."/>
        </authorList>
    </citation>
    <scope>NUCLEOTIDE SEQUENCE</scope>
</reference>
<accession>A0A6L2ZJD4</accession>
<organism evidence="2">
    <name type="scientific">viral metagenome</name>
    <dbReference type="NCBI Taxonomy" id="1070528"/>
    <lineage>
        <taxon>unclassified sequences</taxon>
        <taxon>metagenomes</taxon>
        <taxon>organismal metagenomes</taxon>
    </lineage>
</organism>
<evidence type="ECO:0000313" key="2">
    <source>
        <dbReference type="EMBL" id="GFM95129.1"/>
    </source>
</evidence>
<dbReference type="InterPro" id="IPR007094">
    <property type="entry name" value="RNA-dir_pol_PSvirus"/>
</dbReference>
<dbReference type="InterPro" id="IPR043128">
    <property type="entry name" value="Rev_trsase/Diguanyl_cyclase"/>
</dbReference>
<dbReference type="GO" id="GO:0003968">
    <property type="term" value="F:RNA-directed RNA polymerase activity"/>
    <property type="evidence" value="ECO:0007669"/>
    <property type="project" value="UniProtKB-KW"/>
</dbReference>
<protein>
    <submittedName>
        <fullName evidence="2">RNA-dependent RNA polymerase</fullName>
    </submittedName>
</protein>
<name>A0A6L2ZJD4_9ZZZZ</name>
<dbReference type="Gene3D" id="3.30.70.270">
    <property type="match status" value="1"/>
</dbReference>
<feature type="domain" description="RdRp catalytic" evidence="1">
    <location>
        <begin position="188"/>
        <end position="300"/>
    </location>
</feature>
<dbReference type="Pfam" id="PF00998">
    <property type="entry name" value="RdRP_3"/>
    <property type="match status" value="1"/>
</dbReference>
<dbReference type="GO" id="GO:0039694">
    <property type="term" value="P:viral RNA genome replication"/>
    <property type="evidence" value="ECO:0007669"/>
    <property type="project" value="InterPro"/>
</dbReference>
<dbReference type="CDD" id="cd23179">
    <property type="entry name" value="ps_ssRNAv_Tolivirales_RdRp"/>
    <property type="match status" value="1"/>
</dbReference>
<keyword evidence="2" id="KW-0548">Nucleotidyltransferase</keyword>
<dbReference type="InterPro" id="IPR043502">
    <property type="entry name" value="DNA/RNA_pol_sf"/>
</dbReference>
<comment type="caution">
    <text evidence="2">The sequence shown here is derived from an EMBL/GenBank/DDBJ whole genome shotgun (WGS) entry which is preliminary data.</text>
</comment>
<dbReference type="GO" id="GO:0003723">
    <property type="term" value="F:RNA binding"/>
    <property type="evidence" value="ECO:0007669"/>
    <property type="project" value="InterPro"/>
</dbReference>
<proteinExistence type="predicted"/>
<keyword evidence="2" id="KW-0696">RNA-directed RNA polymerase</keyword>
<sequence>MYTAWVTGVEGTWLPQVHANCSHNVLVSLLTRQLGSTPSPSETGFGELRSTFRELERLAGRYPGRRWTLSETALSYTGALRRRYLDAERSLLEDGPLTARDHFLCGFLKAEKINALPKFQKPRMIFPRTPRYNLVLASWLKPFEHWLWGNLKSVGRKGVPKSRVVAKGLNPVERANLIVRKCGHFRDPVVFEVDGKAFEAHCVRKVLSLEHRVYGAAHRFPGELASLLAKQLELCGAVGSVRFKRDGGRASGDFNTGMGNSLIMVAVVGTVMRRIGVRFDSLVDGDNALLFVEAGDLPRVVADFARHAVDVSGQEMVLERPVEISRLGVEAVRFGQSAPVWDGSKWRMVRDFRKVLSQGTSSHDHLRDRAFAPAFLAGVARCESSLGRGLPILGAWSHSLWTWASSFGRVATHCYRDYQASLALDVDRMVDPYEVEVSDDCRWSFFRAFGVTPEEQLVIERELSSPRLGPWKPMPGMTSWNKEFHDAWSF</sequence>